<name>A0A922ED74_CARIL</name>
<evidence type="ECO:0000313" key="2">
    <source>
        <dbReference type="Proteomes" id="UP000811246"/>
    </source>
</evidence>
<reference evidence="1" key="1">
    <citation type="submission" date="2021-01" db="EMBL/GenBank/DDBJ databases">
        <authorList>
            <person name="Lovell J.T."/>
            <person name="Bentley N."/>
            <person name="Bhattarai G."/>
            <person name="Jenkins J.W."/>
            <person name="Sreedasyam A."/>
            <person name="Alarcon Y."/>
            <person name="Bock C."/>
            <person name="Boston L."/>
            <person name="Carlson J."/>
            <person name="Cervantes K."/>
            <person name="Clermont K."/>
            <person name="Krom N."/>
            <person name="Kubenka K."/>
            <person name="Mamidi S."/>
            <person name="Mattison C."/>
            <person name="Monteros M."/>
            <person name="Pisani C."/>
            <person name="Plott C."/>
            <person name="Rajasekar S."/>
            <person name="Rhein H.S."/>
            <person name="Rohla C."/>
            <person name="Song M."/>
            <person name="Hilaire R.S."/>
            <person name="Shu S."/>
            <person name="Wells L."/>
            <person name="Wang X."/>
            <person name="Webber J."/>
            <person name="Heerema R.J."/>
            <person name="Klein P."/>
            <person name="Conner P."/>
            <person name="Grauke L."/>
            <person name="Grimwood J."/>
            <person name="Schmutz J."/>
            <person name="Randall J.J."/>
        </authorList>
    </citation>
    <scope>NUCLEOTIDE SEQUENCE</scope>
    <source>
        <tissue evidence="1">Leaf</tissue>
    </source>
</reference>
<sequence length="124" mass="14624">MQKNTCRKTDVEKHMQKKQMQKTWTYKPTHAHMQFCTTHADHSHTHSHMQLLQQENTTHTRWKFTHAKSRKALGRYSCCSKEKHNAHANNANHSDHMDSTQMQEHMHDSRNTQTAAFGTCKSHM</sequence>
<gene>
    <name evidence="1" type="ORF">I3842_08G114100</name>
</gene>
<organism evidence="1 2">
    <name type="scientific">Carya illinoinensis</name>
    <name type="common">Pecan</name>
    <dbReference type="NCBI Taxonomy" id="32201"/>
    <lineage>
        <taxon>Eukaryota</taxon>
        <taxon>Viridiplantae</taxon>
        <taxon>Streptophyta</taxon>
        <taxon>Embryophyta</taxon>
        <taxon>Tracheophyta</taxon>
        <taxon>Spermatophyta</taxon>
        <taxon>Magnoliopsida</taxon>
        <taxon>eudicotyledons</taxon>
        <taxon>Gunneridae</taxon>
        <taxon>Pentapetalae</taxon>
        <taxon>rosids</taxon>
        <taxon>fabids</taxon>
        <taxon>Fagales</taxon>
        <taxon>Juglandaceae</taxon>
        <taxon>Carya</taxon>
    </lineage>
</organism>
<proteinExistence type="predicted"/>
<dbReference type="Proteomes" id="UP000811246">
    <property type="component" value="Chromosome 8"/>
</dbReference>
<protein>
    <submittedName>
        <fullName evidence="1">Uncharacterized protein</fullName>
    </submittedName>
</protein>
<dbReference type="EMBL" id="CM031832">
    <property type="protein sequence ID" value="KAG6700482.1"/>
    <property type="molecule type" value="Genomic_DNA"/>
</dbReference>
<accession>A0A922ED74</accession>
<comment type="caution">
    <text evidence="1">The sequence shown here is derived from an EMBL/GenBank/DDBJ whole genome shotgun (WGS) entry which is preliminary data.</text>
</comment>
<evidence type="ECO:0000313" key="1">
    <source>
        <dbReference type="EMBL" id="KAG6700482.1"/>
    </source>
</evidence>
<dbReference type="AlphaFoldDB" id="A0A922ED74"/>